<evidence type="ECO:0000313" key="3">
    <source>
        <dbReference type="EnsemblPlants" id="PAC:32909816.CDS.1"/>
    </source>
</evidence>
<sequence>MASVSENVENVLRIPPLSPSRRDYSLRSCSANVSDSDTSRPQSPWRPRDSQLPSREVSTYQLCEASPPALGRSTYYSGPLPVLSNEVDMSGNRMRYSGPTPPPSFFSGPLTGFSSSTINTFGFLPRARSTDRQLSDATFSEVPEVGSSRGSTSAEDVEEELAPVDVDDNVSEFVDNATHRLRGSCAPPRISSRMKTHMPNRACFSHELEVGYEVAQQRPRVERAFKSGELEALRSCAGGIHSSSSGVLNGELLRVAEVVDAREHRMSWNALNKDNRPRCEMAAIAIPFKWDDAPGKARHALRKSHSPASSNSTQSHICEEKLKDSHNSAPNESSFENSHRMHGGIRKGPGKFESERRSEDLDTSRNANVAPAASSIVDSSTPSAKPAPQKAVRSSVPFKWEEEPGKPKFEEKIALDPAPTLQLPPRLVSAAVKCNSFSKPTISSRSRSMSIISGNQVRPVKRNASEPQSRESSVGKHSHRSQEEAPSPQSYSSLQLSPQNGNHCHTHSTNFLSGPLDHTARPSRASSKGSLASKSGPITQSGSPQCQNAEFLCAASARSPTSTLCGPGSAPSSCSRESTRTSLSAPCSHSSSGTSVELFEHWSYEDQASPLSTSRNPSKDFESQGSSRSASVRSHDNVKTHNVCDVPNRNPRILQSKMSKPPVHSSHSAAAASSRTVNVNEYSSHEEEFWSSQSSPSRPPSKPEDEFSSTAKEDVIELEPPTRLPYKMPSPRTPDPVVKSEPHSSTRTVSEHPACFPRFFSKGEPGSKTTPCFWVENPSFHAQASYKEDGQKSPAYKATLELLSPSPESSKKSPSRQSKVAKLALSSSRRWHMHFSSLKSMLQRRS</sequence>
<feature type="compositionally biased region" description="Polar residues" evidence="1">
    <location>
        <begin position="500"/>
        <end position="512"/>
    </location>
</feature>
<feature type="compositionally biased region" description="Polar residues" evidence="1">
    <location>
        <begin position="306"/>
        <end position="316"/>
    </location>
</feature>
<feature type="compositionally biased region" description="Basic residues" evidence="1">
    <location>
        <begin position="340"/>
        <end position="349"/>
    </location>
</feature>
<reference evidence="2 4" key="2">
    <citation type="journal article" date="2018" name="Plant J.">
        <title>The Physcomitrella patens chromosome-scale assembly reveals moss genome structure and evolution.</title>
        <authorList>
            <person name="Lang D."/>
            <person name="Ullrich K.K."/>
            <person name="Murat F."/>
            <person name="Fuchs J."/>
            <person name="Jenkins J."/>
            <person name="Haas F.B."/>
            <person name="Piednoel M."/>
            <person name="Gundlach H."/>
            <person name="Van Bel M."/>
            <person name="Meyberg R."/>
            <person name="Vives C."/>
            <person name="Morata J."/>
            <person name="Symeonidi A."/>
            <person name="Hiss M."/>
            <person name="Muchero W."/>
            <person name="Kamisugi Y."/>
            <person name="Saleh O."/>
            <person name="Blanc G."/>
            <person name="Decker E.L."/>
            <person name="van Gessel N."/>
            <person name="Grimwood J."/>
            <person name="Hayes R.D."/>
            <person name="Graham S.W."/>
            <person name="Gunter L.E."/>
            <person name="McDaniel S.F."/>
            <person name="Hoernstein S.N.W."/>
            <person name="Larsson A."/>
            <person name="Li F.W."/>
            <person name="Perroud P.F."/>
            <person name="Phillips J."/>
            <person name="Ranjan P."/>
            <person name="Rokshar D.S."/>
            <person name="Rothfels C.J."/>
            <person name="Schneider L."/>
            <person name="Shu S."/>
            <person name="Stevenson D.W."/>
            <person name="Thummler F."/>
            <person name="Tillich M."/>
            <person name="Villarreal Aguilar J.C."/>
            <person name="Widiez T."/>
            <person name="Wong G.K."/>
            <person name="Wymore A."/>
            <person name="Zhang Y."/>
            <person name="Zimmer A.D."/>
            <person name="Quatrano R.S."/>
            <person name="Mayer K.F.X."/>
            <person name="Goodstein D."/>
            <person name="Casacuberta J.M."/>
            <person name="Vandepoele K."/>
            <person name="Reski R."/>
            <person name="Cuming A.C."/>
            <person name="Tuskan G.A."/>
            <person name="Maumus F."/>
            <person name="Salse J."/>
            <person name="Schmutz J."/>
            <person name="Rensing S.A."/>
        </authorList>
    </citation>
    <scope>NUCLEOTIDE SEQUENCE [LARGE SCALE GENOMIC DNA]</scope>
    <source>
        <strain evidence="3 4">cv. Gransden 2004</strain>
    </source>
</reference>
<organism evidence="2">
    <name type="scientific">Physcomitrium patens</name>
    <name type="common">Spreading-leaved earth moss</name>
    <name type="synonym">Physcomitrella patens</name>
    <dbReference type="NCBI Taxonomy" id="3218"/>
    <lineage>
        <taxon>Eukaryota</taxon>
        <taxon>Viridiplantae</taxon>
        <taxon>Streptophyta</taxon>
        <taxon>Embryophyta</taxon>
        <taxon>Bryophyta</taxon>
        <taxon>Bryophytina</taxon>
        <taxon>Bryopsida</taxon>
        <taxon>Funariidae</taxon>
        <taxon>Funariales</taxon>
        <taxon>Funariaceae</taxon>
        <taxon>Physcomitrium</taxon>
    </lineage>
</organism>
<feature type="region of interest" description="Disordered" evidence="1">
    <location>
        <begin position="439"/>
        <end position="544"/>
    </location>
</feature>
<reference evidence="2 4" key="1">
    <citation type="journal article" date="2008" name="Science">
        <title>The Physcomitrella genome reveals evolutionary insights into the conquest of land by plants.</title>
        <authorList>
            <person name="Rensing S."/>
            <person name="Lang D."/>
            <person name="Zimmer A."/>
            <person name="Terry A."/>
            <person name="Salamov A."/>
            <person name="Shapiro H."/>
            <person name="Nishiyama T."/>
            <person name="Perroud P.-F."/>
            <person name="Lindquist E."/>
            <person name="Kamisugi Y."/>
            <person name="Tanahashi T."/>
            <person name="Sakakibara K."/>
            <person name="Fujita T."/>
            <person name="Oishi K."/>
            <person name="Shin-I T."/>
            <person name="Kuroki Y."/>
            <person name="Toyoda A."/>
            <person name="Suzuki Y."/>
            <person name="Hashimoto A."/>
            <person name="Yamaguchi K."/>
            <person name="Sugano A."/>
            <person name="Kohara Y."/>
            <person name="Fujiyama A."/>
            <person name="Anterola A."/>
            <person name="Aoki S."/>
            <person name="Ashton N."/>
            <person name="Barbazuk W.B."/>
            <person name="Barker E."/>
            <person name="Bennetzen J."/>
            <person name="Bezanilla M."/>
            <person name="Blankenship R."/>
            <person name="Cho S.H."/>
            <person name="Dutcher S."/>
            <person name="Estelle M."/>
            <person name="Fawcett J.A."/>
            <person name="Gundlach H."/>
            <person name="Hanada K."/>
            <person name="Heyl A."/>
            <person name="Hicks K.A."/>
            <person name="Hugh J."/>
            <person name="Lohr M."/>
            <person name="Mayer K."/>
            <person name="Melkozernov A."/>
            <person name="Murata T."/>
            <person name="Nelson D."/>
            <person name="Pils B."/>
            <person name="Prigge M."/>
            <person name="Reiss B."/>
            <person name="Renner T."/>
            <person name="Rombauts S."/>
            <person name="Rushton P."/>
            <person name="Sanderfoot A."/>
            <person name="Schween G."/>
            <person name="Shiu S.-H."/>
            <person name="Stueber K."/>
            <person name="Theodoulou F.L."/>
            <person name="Tu H."/>
            <person name="Van de Peer Y."/>
            <person name="Verrier P.J."/>
            <person name="Waters E."/>
            <person name="Wood A."/>
            <person name="Yang L."/>
            <person name="Cove D."/>
            <person name="Cuming A."/>
            <person name="Hasebe M."/>
            <person name="Lucas S."/>
            <person name="Mishler D.B."/>
            <person name="Reski R."/>
            <person name="Grigoriev I."/>
            <person name="Quatrano R.S."/>
            <person name="Boore J.L."/>
        </authorList>
    </citation>
    <scope>NUCLEOTIDE SEQUENCE [LARGE SCALE GENOMIC DNA]</scope>
    <source>
        <strain evidence="3 4">cv. Gransden 2004</strain>
    </source>
</reference>
<feature type="compositionally biased region" description="Polar residues" evidence="1">
    <location>
        <begin position="27"/>
        <end position="42"/>
    </location>
</feature>
<dbReference type="Proteomes" id="UP000006727">
    <property type="component" value="Chromosome 24"/>
</dbReference>
<feature type="compositionally biased region" description="Low complexity" evidence="1">
    <location>
        <begin position="486"/>
        <end position="499"/>
    </location>
</feature>
<feature type="compositionally biased region" description="Basic and acidic residues" evidence="1">
    <location>
        <begin position="350"/>
        <end position="363"/>
    </location>
</feature>
<dbReference type="EMBL" id="ABEU02000024">
    <property type="protein sequence ID" value="PNR27992.1"/>
    <property type="molecule type" value="Genomic_DNA"/>
</dbReference>
<gene>
    <name evidence="3" type="primary">LOC112276387</name>
    <name evidence="2" type="ORF">PHYPA_028584</name>
</gene>
<dbReference type="Gramene" id="Pp3c24_3830V3.1">
    <property type="protein sequence ID" value="PAC:32909816.CDS.1"/>
    <property type="gene ID" value="Pp3c24_3830"/>
</dbReference>
<feature type="compositionally biased region" description="Low complexity" evidence="1">
    <location>
        <begin position="523"/>
        <end position="536"/>
    </location>
</feature>
<dbReference type="OrthoDB" id="1934555at2759"/>
<dbReference type="RefSeq" id="XP_024363431.1">
    <property type="nucleotide sequence ID" value="XM_024507663.2"/>
</dbReference>
<feature type="compositionally biased region" description="Basic and acidic residues" evidence="1">
    <location>
        <begin position="701"/>
        <end position="715"/>
    </location>
</feature>
<feature type="compositionally biased region" description="Low complexity" evidence="1">
    <location>
        <begin position="664"/>
        <end position="674"/>
    </location>
</feature>
<dbReference type="EnsemblPlants" id="Pp3c24_3830V3.2">
    <property type="protein sequence ID" value="PAC:32909817.CDS.1"/>
    <property type="gene ID" value="Pp3c24_3830"/>
</dbReference>
<dbReference type="PaxDb" id="3218-PP1S18_107V6.1"/>
<dbReference type="GeneID" id="112276387"/>
<feature type="compositionally biased region" description="Low complexity" evidence="1">
    <location>
        <begin position="442"/>
        <end position="453"/>
    </location>
</feature>
<feature type="region of interest" description="Disordered" evidence="1">
    <location>
        <begin position="297"/>
        <end position="404"/>
    </location>
</feature>
<feature type="region of interest" description="Disordered" evidence="1">
    <location>
        <begin position="562"/>
        <end position="593"/>
    </location>
</feature>
<reference evidence="3" key="3">
    <citation type="submission" date="2020-12" db="UniProtKB">
        <authorList>
            <consortium name="EnsemblPlants"/>
        </authorList>
    </citation>
    <scope>IDENTIFICATION</scope>
</reference>
<accession>A0A2K1IFE0</accession>
<evidence type="ECO:0000256" key="1">
    <source>
        <dbReference type="SAM" id="MobiDB-lite"/>
    </source>
</evidence>
<evidence type="ECO:0000313" key="2">
    <source>
        <dbReference type="EMBL" id="PNR27992.1"/>
    </source>
</evidence>
<feature type="region of interest" description="Disordered" evidence="1">
    <location>
        <begin position="1"/>
        <end position="56"/>
    </location>
</feature>
<feature type="compositionally biased region" description="Polar residues" evidence="1">
    <location>
        <begin position="327"/>
        <end position="336"/>
    </location>
</feature>
<dbReference type="KEGG" id="ppp:112276387"/>
<proteinExistence type="predicted"/>
<keyword evidence="4" id="KW-1185">Reference proteome</keyword>
<dbReference type="Gramene" id="Pp3c24_3830V3.2">
    <property type="protein sequence ID" value="PAC:32909817.CDS.1"/>
    <property type="gene ID" value="Pp3c24_3830"/>
</dbReference>
<feature type="region of interest" description="Disordered" evidence="1">
    <location>
        <begin position="132"/>
        <end position="160"/>
    </location>
</feature>
<feature type="region of interest" description="Disordered" evidence="1">
    <location>
        <begin position="607"/>
        <end position="751"/>
    </location>
</feature>
<feature type="region of interest" description="Disordered" evidence="1">
    <location>
        <begin position="804"/>
        <end position="825"/>
    </location>
</feature>
<feature type="compositionally biased region" description="Basic and acidic residues" evidence="1">
    <location>
        <begin position="317"/>
        <end position="326"/>
    </location>
</feature>
<name>A0A2K1IFE0_PHYPA</name>
<protein>
    <submittedName>
        <fullName evidence="2 3">Uncharacterized protein</fullName>
    </submittedName>
</protein>
<evidence type="ECO:0000313" key="4">
    <source>
        <dbReference type="Proteomes" id="UP000006727"/>
    </source>
</evidence>
<dbReference type="AlphaFoldDB" id="A0A2K1IFE0"/>
<dbReference type="EnsemblPlants" id="Pp3c24_3830V3.1">
    <property type="protein sequence ID" value="PAC:32909816.CDS.1"/>
    <property type="gene ID" value="Pp3c24_3830"/>
</dbReference>
<feature type="compositionally biased region" description="Low complexity" evidence="1">
    <location>
        <begin position="623"/>
        <end position="632"/>
    </location>
</feature>